<evidence type="ECO:0000256" key="2">
    <source>
        <dbReference type="ARBA" id="ARBA00009539"/>
    </source>
</evidence>
<dbReference type="PANTHER" id="PTHR48069:SF3">
    <property type="entry name" value="DIHYDROFOLATE REDUCTASE"/>
    <property type="match status" value="1"/>
</dbReference>
<dbReference type="CDD" id="cd00209">
    <property type="entry name" value="DHFR"/>
    <property type="match status" value="1"/>
</dbReference>
<gene>
    <name evidence="9" type="ORF">ACFPXP_05425</name>
</gene>
<protein>
    <recommendedName>
        <fullName evidence="3 7">Dihydrofolate reductase</fullName>
        <ecNumber evidence="3 7">1.5.1.3</ecNumber>
    </recommendedName>
</protein>
<dbReference type="InterPro" id="IPR001796">
    <property type="entry name" value="DHFR_dom"/>
</dbReference>
<dbReference type="PANTHER" id="PTHR48069">
    <property type="entry name" value="DIHYDROFOLATE REDUCTASE"/>
    <property type="match status" value="1"/>
</dbReference>
<evidence type="ECO:0000256" key="5">
    <source>
        <dbReference type="ARBA" id="ARBA00022857"/>
    </source>
</evidence>
<evidence type="ECO:0000313" key="9">
    <source>
        <dbReference type="EMBL" id="MFC5985870.1"/>
    </source>
</evidence>
<evidence type="ECO:0000256" key="7">
    <source>
        <dbReference type="PIRNR" id="PIRNR000194"/>
    </source>
</evidence>
<dbReference type="EC" id="1.5.1.3" evidence="3 7"/>
<proteinExistence type="inferred from homology"/>
<keyword evidence="4 7" id="KW-0554">One-carbon metabolism</keyword>
<keyword evidence="5 7" id="KW-0521">NADP</keyword>
<dbReference type="Proteomes" id="UP001596250">
    <property type="component" value="Unassembled WGS sequence"/>
</dbReference>
<evidence type="ECO:0000256" key="6">
    <source>
        <dbReference type="ARBA" id="ARBA00023002"/>
    </source>
</evidence>
<sequence length="161" mass="18887">MISLIWAMGENREIGKDHDMPWKLPAELAYFKKTTMGSPVLMGRKTFESIGKPLPGRENWVLTRDRGYTAIGCRMVYTLEEAVEQLKDVQEIFVIGGAEIYRMFLPYADRLYVTKIKQSFPADTFFPEINWSQWRQISAAPGEKNERNPYDYEFQVYERIK</sequence>
<evidence type="ECO:0000259" key="8">
    <source>
        <dbReference type="PROSITE" id="PS51330"/>
    </source>
</evidence>
<evidence type="ECO:0000256" key="1">
    <source>
        <dbReference type="ARBA" id="ARBA00004903"/>
    </source>
</evidence>
<dbReference type="PRINTS" id="PR00070">
    <property type="entry name" value="DHFR"/>
</dbReference>
<accession>A0ABW1ILG2</accession>
<dbReference type="InterPro" id="IPR012259">
    <property type="entry name" value="DHFR"/>
</dbReference>
<name>A0ABW1ILG2_9BACL</name>
<dbReference type="Pfam" id="PF00186">
    <property type="entry name" value="DHFR_1"/>
    <property type="match status" value="1"/>
</dbReference>
<reference evidence="10" key="1">
    <citation type="journal article" date="2019" name="Int. J. Syst. Evol. Microbiol.">
        <title>The Global Catalogue of Microorganisms (GCM) 10K type strain sequencing project: providing services to taxonomists for standard genome sequencing and annotation.</title>
        <authorList>
            <consortium name="The Broad Institute Genomics Platform"/>
            <consortium name="The Broad Institute Genome Sequencing Center for Infectious Disease"/>
            <person name="Wu L."/>
            <person name="Ma J."/>
        </authorList>
    </citation>
    <scope>NUCLEOTIDE SEQUENCE [LARGE SCALE GENOMIC DNA]</scope>
    <source>
        <strain evidence="10">CCM 8749</strain>
    </source>
</reference>
<comment type="pathway">
    <text evidence="1 7">Cofactor biosynthesis; tetrahydrofolate biosynthesis; 5,6,7,8-tetrahydrofolate from 7,8-dihydrofolate: step 1/1.</text>
</comment>
<comment type="similarity">
    <text evidence="2 7">Belongs to the dihydrofolate reductase family.</text>
</comment>
<dbReference type="GO" id="GO:0004146">
    <property type="term" value="F:dihydrofolate reductase activity"/>
    <property type="evidence" value="ECO:0007669"/>
    <property type="project" value="UniProtKB-EC"/>
</dbReference>
<feature type="domain" description="DHFR" evidence="8">
    <location>
        <begin position="1"/>
        <end position="159"/>
    </location>
</feature>
<comment type="catalytic activity">
    <reaction evidence="7">
        <text>(6S)-5,6,7,8-tetrahydrofolate + NADP(+) = 7,8-dihydrofolate + NADPH + H(+)</text>
        <dbReference type="Rhea" id="RHEA:15009"/>
        <dbReference type="ChEBI" id="CHEBI:15378"/>
        <dbReference type="ChEBI" id="CHEBI:57451"/>
        <dbReference type="ChEBI" id="CHEBI:57453"/>
        <dbReference type="ChEBI" id="CHEBI:57783"/>
        <dbReference type="ChEBI" id="CHEBI:58349"/>
        <dbReference type="EC" id="1.5.1.3"/>
    </reaction>
</comment>
<evidence type="ECO:0000256" key="4">
    <source>
        <dbReference type="ARBA" id="ARBA00022563"/>
    </source>
</evidence>
<dbReference type="PIRSF" id="PIRSF000194">
    <property type="entry name" value="DHFR"/>
    <property type="match status" value="1"/>
</dbReference>
<dbReference type="InterPro" id="IPR024072">
    <property type="entry name" value="DHFR-like_dom_sf"/>
</dbReference>
<organism evidence="9 10">
    <name type="scientific">Marinicrinis lubricantis</name>
    <dbReference type="NCBI Taxonomy" id="2086470"/>
    <lineage>
        <taxon>Bacteria</taxon>
        <taxon>Bacillati</taxon>
        <taxon>Bacillota</taxon>
        <taxon>Bacilli</taxon>
        <taxon>Bacillales</taxon>
        <taxon>Paenibacillaceae</taxon>
    </lineage>
</organism>
<keyword evidence="10" id="KW-1185">Reference proteome</keyword>
<dbReference type="RefSeq" id="WP_379893125.1">
    <property type="nucleotide sequence ID" value="NZ_CBCSCT010000013.1"/>
</dbReference>
<dbReference type="Gene3D" id="3.40.430.10">
    <property type="entry name" value="Dihydrofolate Reductase, subunit A"/>
    <property type="match status" value="1"/>
</dbReference>
<evidence type="ECO:0000256" key="3">
    <source>
        <dbReference type="ARBA" id="ARBA00012856"/>
    </source>
</evidence>
<comment type="caution">
    <text evidence="9">The sequence shown here is derived from an EMBL/GenBank/DDBJ whole genome shotgun (WGS) entry which is preliminary data.</text>
</comment>
<dbReference type="EMBL" id="JBHSQV010000032">
    <property type="protein sequence ID" value="MFC5985870.1"/>
    <property type="molecule type" value="Genomic_DNA"/>
</dbReference>
<comment type="function">
    <text evidence="7">Key enzyme in folate metabolism. Catalyzes an essential reaction for de novo glycine and purine synthesis, and for DNA precursor synthesis.</text>
</comment>
<keyword evidence="6 7" id="KW-0560">Oxidoreductase</keyword>
<dbReference type="SUPFAM" id="SSF53597">
    <property type="entry name" value="Dihydrofolate reductase-like"/>
    <property type="match status" value="1"/>
</dbReference>
<evidence type="ECO:0000313" key="10">
    <source>
        <dbReference type="Proteomes" id="UP001596250"/>
    </source>
</evidence>
<dbReference type="PROSITE" id="PS51330">
    <property type="entry name" value="DHFR_2"/>
    <property type="match status" value="1"/>
</dbReference>